<reference evidence="6 7" key="1">
    <citation type="submission" date="2020-05" db="EMBL/GenBank/DDBJ databases">
        <title>Nakamurella sp. DB0629 isolated from air conditioner.</title>
        <authorList>
            <person name="Kim D.H."/>
            <person name="Kim D.-U."/>
        </authorList>
    </citation>
    <scope>NUCLEOTIDE SEQUENCE [LARGE SCALE GENOMIC DNA]</scope>
    <source>
        <strain evidence="6 7">DB0629</strain>
    </source>
</reference>
<comment type="similarity">
    <text evidence="1">Belongs to the FGGY kinase family.</text>
</comment>
<dbReference type="InterPro" id="IPR018485">
    <property type="entry name" value="FGGY_C"/>
</dbReference>
<protein>
    <submittedName>
        <fullName evidence="6">Carbohydrate kinase</fullName>
    </submittedName>
</protein>
<dbReference type="InterPro" id="IPR050406">
    <property type="entry name" value="FGGY_Carb_Kinase"/>
</dbReference>
<keyword evidence="2" id="KW-0859">Xylose metabolism</keyword>
<dbReference type="GO" id="GO:0042732">
    <property type="term" value="P:D-xylose metabolic process"/>
    <property type="evidence" value="ECO:0007669"/>
    <property type="project" value="UniProtKB-KW"/>
</dbReference>
<evidence type="ECO:0000313" key="6">
    <source>
        <dbReference type="EMBL" id="NNG36979.1"/>
    </source>
</evidence>
<keyword evidence="2" id="KW-0119">Carbohydrate metabolism</keyword>
<name>A0A849A8U5_9ACTN</name>
<feature type="domain" description="Carbohydrate kinase FGGY C-terminal" evidence="5">
    <location>
        <begin position="247"/>
        <end position="421"/>
    </location>
</feature>
<dbReference type="Gene3D" id="3.30.420.40">
    <property type="match status" value="2"/>
</dbReference>
<dbReference type="PANTHER" id="PTHR43095:SF5">
    <property type="entry name" value="XYLULOSE KINASE"/>
    <property type="match status" value="1"/>
</dbReference>
<dbReference type="EMBL" id="JABEND010000009">
    <property type="protein sequence ID" value="NNG36979.1"/>
    <property type="molecule type" value="Genomic_DNA"/>
</dbReference>
<keyword evidence="4 6" id="KW-0418">Kinase</keyword>
<dbReference type="GO" id="GO:0016301">
    <property type="term" value="F:kinase activity"/>
    <property type="evidence" value="ECO:0007669"/>
    <property type="project" value="UniProtKB-KW"/>
</dbReference>
<gene>
    <name evidence="6" type="ORF">HKD39_14940</name>
</gene>
<organism evidence="6 7">
    <name type="scientific">Nakamurella aerolata</name>
    <dbReference type="NCBI Taxonomy" id="1656892"/>
    <lineage>
        <taxon>Bacteria</taxon>
        <taxon>Bacillati</taxon>
        <taxon>Actinomycetota</taxon>
        <taxon>Actinomycetes</taxon>
        <taxon>Nakamurellales</taxon>
        <taxon>Nakamurellaceae</taxon>
        <taxon>Nakamurella</taxon>
    </lineage>
</organism>
<sequence length="472" mass="47271">MTAPVVLGIDLATSAARVVAVDADSGAQLGFLGAPLHNRDAASGTAARQRPDYPAVVRRLLSDTVAALGPRAADIAALSVTGTSGTVVPLGADGAPVGDAVLYNDMSAGDFAARLDAAGYPAGPGSVAARLAMLAQLPGVARLAFTPDVVLGDLAGGPVPSDTSHALKAGIDPQLRSWPAGLTESGLVPAGLLGPLMHPGRRVGSVADEVAAALALPAGVALVSGMTDGCGAQIAAGAVDVGDTMGVLGTTLVIKGVADARVESADGAVYSHYAPDGHWWPGGASNSGAGVLAGTVAQRELAALDTAAAELGPARSLRYPLPGVGERFPVADAAMTDWAVGTPTTAVEAHRSVLEGVAFVERLGLERLAALGVRLGEHRIVGGATRSSTWNRIRATVLGRPVRLVGAAGSGHGAAALAAATLLEVPLAELTRRWAGIPTIVHPDLDQIAALDASYRSWCEALQQHSALAAAH</sequence>
<dbReference type="SUPFAM" id="SSF53067">
    <property type="entry name" value="Actin-like ATPase domain"/>
    <property type="match status" value="2"/>
</dbReference>
<dbReference type="Proteomes" id="UP000562984">
    <property type="component" value="Unassembled WGS sequence"/>
</dbReference>
<proteinExistence type="inferred from homology"/>
<dbReference type="PANTHER" id="PTHR43095">
    <property type="entry name" value="SUGAR KINASE"/>
    <property type="match status" value="1"/>
</dbReference>
<evidence type="ECO:0000256" key="3">
    <source>
        <dbReference type="ARBA" id="ARBA00022679"/>
    </source>
</evidence>
<dbReference type="RefSeq" id="WP_171200682.1">
    <property type="nucleotide sequence ID" value="NZ_JABEND010000009.1"/>
</dbReference>
<evidence type="ECO:0000256" key="4">
    <source>
        <dbReference type="ARBA" id="ARBA00022777"/>
    </source>
</evidence>
<dbReference type="InterPro" id="IPR043129">
    <property type="entry name" value="ATPase_NBD"/>
</dbReference>
<evidence type="ECO:0000259" key="5">
    <source>
        <dbReference type="Pfam" id="PF02782"/>
    </source>
</evidence>
<comment type="caution">
    <text evidence="6">The sequence shown here is derived from an EMBL/GenBank/DDBJ whole genome shotgun (WGS) entry which is preliminary data.</text>
</comment>
<accession>A0A849A8U5</accession>
<dbReference type="InterPro" id="IPR000577">
    <property type="entry name" value="Carb_kinase_FGGY"/>
</dbReference>
<dbReference type="Pfam" id="PF02782">
    <property type="entry name" value="FGGY_C"/>
    <property type="match status" value="1"/>
</dbReference>
<keyword evidence="3" id="KW-0808">Transferase</keyword>
<evidence type="ECO:0000256" key="1">
    <source>
        <dbReference type="ARBA" id="ARBA00009156"/>
    </source>
</evidence>
<keyword evidence="7" id="KW-1185">Reference proteome</keyword>
<dbReference type="PIRSF" id="PIRSF000538">
    <property type="entry name" value="GlpK"/>
    <property type="match status" value="1"/>
</dbReference>
<dbReference type="AlphaFoldDB" id="A0A849A8U5"/>
<evidence type="ECO:0000313" key="7">
    <source>
        <dbReference type="Proteomes" id="UP000562984"/>
    </source>
</evidence>
<evidence type="ECO:0000256" key="2">
    <source>
        <dbReference type="ARBA" id="ARBA00022629"/>
    </source>
</evidence>